<dbReference type="Proteomes" id="UP001150217">
    <property type="component" value="Unassembled WGS sequence"/>
</dbReference>
<accession>A0ABQ8UZI7</accession>
<name>A0ABQ8UZI7_9AGAR</name>
<gene>
    <name evidence="1" type="ORF">C8R41DRAFT_855971</name>
</gene>
<sequence>MNFFQHASLKVQRRCQFVFLDIHVCNPTSDVILICSMTIRMRHFQNFLSNTRQSEKDCTCDFSPVVPTFLS</sequence>
<comment type="caution">
    <text evidence="1">The sequence shown here is derived from an EMBL/GenBank/DDBJ whole genome shotgun (WGS) entry which is preliminary data.</text>
</comment>
<organism evidence="1 2">
    <name type="scientific">Lentinula lateritia</name>
    <dbReference type="NCBI Taxonomy" id="40482"/>
    <lineage>
        <taxon>Eukaryota</taxon>
        <taxon>Fungi</taxon>
        <taxon>Dikarya</taxon>
        <taxon>Basidiomycota</taxon>
        <taxon>Agaricomycotina</taxon>
        <taxon>Agaricomycetes</taxon>
        <taxon>Agaricomycetidae</taxon>
        <taxon>Agaricales</taxon>
        <taxon>Marasmiineae</taxon>
        <taxon>Omphalotaceae</taxon>
        <taxon>Lentinula</taxon>
    </lineage>
</organism>
<dbReference type="EMBL" id="JANVFT010000110">
    <property type="protein sequence ID" value="KAJ4467093.1"/>
    <property type="molecule type" value="Genomic_DNA"/>
</dbReference>
<proteinExistence type="predicted"/>
<reference evidence="1" key="1">
    <citation type="submission" date="2022-08" db="EMBL/GenBank/DDBJ databases">
        <title>A Global Phylogenomic Analysis of the Shiitake Genus Lentinula.</title>
        <authorList>
            <consortium name="DOE Joint Genome Institute"/>
            <person name="Sierra-Patev S."/>
            <person name="Min B."/>
            <person name="Naranjo-Ortiz M."/>
            <person name="Looney B."/>
            <person name="Konkel Z."/>
            <person name="Slot J.C."/>
            <person name="Sakamoto Y."/>
            <person name="Steenwyk J.L."/>
            <person name="Rokas A."/>
            <person name="Carro J."/>
            <person name="Camarero S."/>
            <person name="Ferreira P."/>
            <person name="Molpeceres G."/>
            <person name="Ruiz-Duenas F.J."/>
            <person name="Serrano A."/>
            <person name="Henrissat B."/>
            <person name="Drula E."/>
            <person name="Hughes K.W."/>
            <person name="Mata J.L."/>
            <person name="Ishikawa N.K."/>
            <person name="Vargas-Isla R."/>
            <person name="Ushijima S."/>
            <person name="Smith C.A."/>
            <person name="Ahrendt S."/>
            <person name="Andreopoulos W."/>
            <person name="He G."/>
            <person name="Labutti K."/>
            <person name="Lipzen A."/>
            <person name="Ng V."/>
            <person name="Riley R."/>
            <person name="Sandor L."/>
            <person name="Barry K."/>
            <person name="Martinez A.T."/>
            <person name="Xiao Y."/>
            <person name="Gibbons J.G."/>
            <person name="Terashima K."/>
            <person name="Grigoriev I.V."/>
            <person name="Hibbett D.S."/>
        </authorList>
    </citation>
    <scope>NUCLEOTIDE SEQUENCE</scope>
    <source>
        <strain evidence="1">RHP3577 ss4</strain>
    </source>
</reference>
<keyword evidence="2" id="KW-1185">Reference proteome</keyword>
<protein>
    <submittedName>
        <fullName evidence="1">Uncharacterized protein</fullName>
    </submittedName>
</protein>
<evidence type="ECO:0000313" key="1">
    <source>
        <dbReference type="EMBL" id="KAJ4467093.1"/>
    </source>
</evidence>
<evidence type="ECO:0000313" key="2">
    <source>
        <dbReference type="Proteomes" id="UP001150217"/>
    </source>
</evidence>